<dbReference type="RefSeq" id="WP_107032587.1">
    <property type="nucleotide sequence ID" value="NZ_PUEC01000019.1"/>
</dbReference>
<sequence length="93" mass="10648">MATLIKADGTKETIQPQNGTDFSLEELQKYVDGYIQEVCLNNQEDEILVLNEDGKDRYTTNKTATELALKHRAIFPWDWIDGDVVLCKNSEVR</sequence>
<dbReference type="InterPro" id="IPR024559">
    <property type="entry name" value="DUF3846"/>
</dbReference>
<dbReference type="GeneID" id="82526450"/>
<organism evidence="2 3">
    <name type="scientific">Duncaniella muris</name>
    <dbReference type="NCBI Taxonomy" id="2094150"/>
    <lineage>
        <taxon>Bacteria</taxon>
        <taxon>Pseudomonadati</taxon>
        <taxon>Bacteroidota</taxon>
        <taxon>Bacteroidia</taxon>
        <taxon>Bacteroidales</taxon>
        <taxon>Muribaculaceae</taxon>
        <taxon>Duncaniella</taxon>
    </lineage>
</organism>
<comment type="caution">
    <text evidence="2">The sequence shown here is derived from an EMBL/GenBank/DDBJ whole genome shotgun (WGS) entry which is preliminary data.</text>
</comment>
<evidence type="ECO:0000313" key="3">
    <source>
        <dbReference type="Proteomes" id="UP000244905"/>
    </source>
</evidence>
<reference evidence="3" key="1">
    <citation type="submission" date="2018-02" db="EMBL/GenBank/DDBJ databases">
        <authorList>
            <person name="Clavel T."/>
            <person name="Strowig T."/>
        </authorList>
    </citation>
    <scope>NUCLEOTIDE SEQUENCE [LARGE SCALE GENOMIC DNA]</scope>
    <source>
        <strain evidence="3">DSM 103720</strain>
    </source>
</reference>
<dbReference type="Proteomes" id="UP000244905">
    <property type="component" value="Unassembled WGS sequence"/>
</dbReference>
<feature type="domain" description="DUF3846" evidence="1">
    <location>
        <begin position="20"/>
        <end position="89"/>
    </location>
</feature>
<proteinExistence type="predicted"/>
<dbReference type="EMBL" id="PUEC01000019">
    <property type="protein sequence ID" value="PWB01653.1"/>
    <property type="molecule type" value="Genomic_DNA"/>
</dbReference>
<protein>
    <submittedName>
        <fullName evidence="2">DUF3846 domain-containing protein</fullName>
    </submittedName>
</protein>
<dbReference type="Pfam" id="PF12957">
    <property type="entry name" value="DUF3846"/>
    <property type="match status" value="1"/>
</dbReference>
<keyword evidence="3" id="KW-1185">Reference proteome</keyword>
<evidence type="ECO:0000313" key="2">
    <source>
        <dbReference type="EMBL" id="PWB01653.1"/>
    </source>
</evidence>
<evidence type="ECO:0000259" key="1">
    <source>
        <dbReference type="Pfam" id="PF12957"/>
    </source>
</evidence>
<name>A0A2V1INU5_9BACT</name>
<dbReference type="AlphaFoldDB" id="A0A2V1INU5"/>
<gene>
    <name evidence="2" type="ORF">C5O23_08865</name>
</gene>
<accession>A0A2V1INU5</accession>